<evidence type="ECO:0000313" key="1">
    <source>
        <dbReference type="EMBL" id="PRQ48049.1"/>
    </source>
</evidence>
<accession>A0A2P6RNN8</accession>
<reference evidence="1 2" key="1">
    <citation type="journal article" date="2018" name="Nat. Genet.">
        <title>The Rosa genome provides new insights in the design of modern roses.</title>
        <authorList>
            <person name="Bendahmane M."/>
        </authorList>
    </citation>
    <scope>NUCLEOTIDE SEQUENCE [LARGE SCALE GENOMIC DNA]</scope>
    <source>
        <strain evidence="2">cv. Old Blush</strain>
    </source>
</reference>
<dbReference type="AlphaFoldDB" id="A0A2P6RNN8"/>
<dbReference type="EMBL" id="PDCK01000040">
    <property type="protein sequence ID" value="PRQ48049.1"/>
    <property type="molecule type" value="Genomic_DNA"/>
</dbReference>
<protein>
    <submittedName>
        <fullName evidence="1">Uncharacterized protein</fullName>
    </submittedName>
</protein>
<sequence length="50" mass="5722">MLNRAQARPIQALNSSQDQVRFSSALLWKQHQHGHAPSLLIKNDPQSFVR</sequence>
<proteinExistence type="predicted"/>
<dbReference type="Proteomes" id="UP000238479">
    <property type="component" value="Chromosome 2"/>
</dbReference>
<organism evidence="1 2">
    <name type="scientific">Rosa chinensis</name>
    <name type="common">China rose</name>
    <dbReference type="NCBI Taxonomy" id="74649"/>
    <lineage>
        <taxon>Eukaryota</taxon>
        <taxon>Viridiplantae</taxon>
        <taxon>Streptophyta</taxon>
        <taxon>Embryophyta</taxon>
        <taxon>Tracheophyta</taxon>
        <taxon>Spermatophyta</taxon>
        <taxon>Magnoliopsida</taxon>
        <taxon>eudicotyledons</taxon>
        <taxon>Gunneridae</taxon>
        <taxon>Pentapetalae</taxon>
        <taxon>rosids</taxon>
        <taxon>fabids</taxon>
        <taxon>Rosales</taxon>
        <taxon>Rosaceae</taxon>
        <taxon>Rosoideae</taxon>
        <taxon>Rosoideae incertae sedis</taxon>
        <taxon>Rosa</taxon>
    </lineage>
</organism>
<dbReference type="Gramene" id="PRQ48049">
    <property type="protein sequence ID" value="PRQ48049"/>
    <property type="gene ID" value="RchiOBHm_Chr2g0106401"/>
</dbReference>
<name>A0A2P6RNN8_ROSCH</name>
<keyword evidence="2" id="KW-1185">Reference proteome</keyword>
<gene>
    <name evidence="1" type="ORF">RchiOBHm_Chr2g0106401</name>
</gene>
<evidence type="ECO:0000313" key="2">
    <source>
        <dbReference type="Proteomes" id="UP000238479"/>
    </source>
</evidence>
<comment type="caution">
    <text evidence="1">The sequence shown here is derived from an EMBL/GenBank/DDBJ whole genome shotgun (WGS) entry which is preliminary data.</text>
</comment>